<dbReference type="InterPro" id="IPR037066">
    <property type="entry name" value="Plug_dom_sf"/>
</dbReference>
<dbReference type="EMBL" id="CP027860">
    <property type="protein sequence ID" value="AVP98159.1"/>
    <property type="molecule type" value="Genomic_DNA"/>
</dbReference>
<protein>
    <submittedName>
        <fullName evidence="8">TonB-dependent receptor</fullName>
    </submittedName>
</protein>
<keyword evidence="3" id="KW-0998">Cell outer membrane</keyword>
<keyword evidence="9" id="KW-1185">Reference proteome</keyword>
<proteinExistence type="inferred from homology"/>
<evidence type="ECO:0000256" key="4">
    <source>
        <dbReference type="RuleBase" id="RU003357"/>
    </source>
</evidence>
<organism evidence="8 9">
    <name type="scientific">Ahniella affigens</name>
    <dbReference type="NCBI Taxonomy" id="2021234"/>
    <lineage>
        <taxon>Bacteria</taxon>
        <taxon>Pseudomonadati</taxon>
        <taxon>Pseudomonadota</taxon>
        <taxon>Gammaproteobacteria</taxon>
        <taxon>Lysobacterales</taxon>
        <taxon>Rhodanobacteraceae</taxon>
        <taxon>Ahniella</taxon>
    </lineage>
</organism>
<feature type="chain" id="PRO_5015142724" evidence="5">
    <location>
        <begin position="22"/>
        <end position="762"/>
    </location>
</feature>
<dbReference type="SUPFAM" id="SSF56935">
    <property type="entry name" value="Porins"/>
    <property type="match status" value="1"/>
</dbReference>
<accession>A0A2P1PTI8</accession>
<dbReference type="Gene3D" id="2.40.170.20">
    <property type="entry name" value="TonB-dependent receptor, beta-barrel domain"/>
    <property type="match status" value="1"/>
</dbReference>
<dbReference type="Proteomes" id="UP000241074">
    <property type="component" value="Chromosome"/>
</dbReference>
<dbReference type="GO" id="GO:0009279">
    <property type="term" value="C:cell outer membrane"/>
    <property type="evidence" value="ECO:0007669"/>
    <property type="project" value="UniProtKB-SubCell"/>
</dbReference>
<sequence length="762" mass="84556">MKSKPLALALSLIIANGLVSAQSTGAAMSAGSGNADADQAEKLAPVVVTGEITYRDRTEEPATLVYDLAYFQRFEPLTVGDMLKRVPSVAFLSDVLEYDGVRLRGLDSGYTQILINGKRVPGAGFDRSFFVDRIPAELVERIEIVRSSSADRSGDAIAGSLNIVLRDGYSLDGGYIRAGGLHFNDDEIEPSLSVVWGGEAAGGNLLLGANAQGRRNPKEKFSQRFAEPNGELDNTEVQTDVRSGEDYSFNADYSRAVGDGNLALSAFFVRTDRLQDEDSLEYVEGIETNANLSVVNDNDLDIQTDNWFVGAEYEFPMADGETRIRVNYAGLTDDQFEFEEEYEYLRDSNPFPEDDRFTGDQIFTDIDDRELNAELRHERHVGSGELKFGLDVTEKQRDTLITTDRNRITIPNAPGARPTIPGAYGPFLPVAGGDNEINERRLEPFVRLDGEADSLEWEVGLRYQHTDTEIDDATAEAGQQSADKQYGVLLPSAHLRYNLNETQRLTASVARTQRRPGFDQISPALIVGELGDNDLLGNPDLDPETAWGLDLGFENRLGKYGVVGINFFYRDIKDLIEIANTGVEGDDGPGSFVLQPRNTGDGEVWGAELDLSTPLSAFGLDETGVFFNYSWLDSKINDFIGERRFNSQSNYVYNVGFIQELPGPAASFGLSYRKQGDAFSRLVSEEVKTSYDGDLEAFIEKRIGKQWTVRLTGSNLLNASKDEIFDKFNTIADQIDRDYDEYELETETAGRVYQLMFRYAFE</sequence>
<gene>
    <name evidence="8" type="ORF">C7S18_13570</name>
</gene>
<evidence type="ECO:0000256" key="2">
    <source>
        <dbReference type="ARBA" id="ARBA00023136"/>
    </source>
</evidence>
<comment type="subcellular location">
    <subcellularLocation>
        <location evidence="1 4">Cell outer membrane</location>
    </subcellularLocation>
</comment>
<dbReference type="InterPro" id="IPR036942">
    <property type="entry name" value="Beta-barrel_TonB_sf"/>
</dbReference>
<dbReference type="CDD" id="cd01347">
    <property type="entry name" value="ligand_gated_channel"/>
    <property type="match status" value="1"/>
</dbReference>
<dbReference type="Gene3D" id="2.170.130.10">
    <property type="entry name" value="TonB-dependent receptor, plug domain"/>
    <property type="match status" value="1"/>
</dbReference>
<dbReference type="Pfam" id="PF07715">
    <property type="entry name" value="Plug"/>
    <property type="match status" value="1"/>
</dbReference>
<dbReference type="InterPro" id="IPR012910">
    <property type="entry name" value="Plug_dom"/>
</dbReference>
<evidence type="ECO:0000259" key="6">
    <source>
        <dbReference type="Pfam" id="PF00593"/>
    </source>
</evidence>
<dbReference type="OrthoDB" id="9764669at2"/>
<reference evidence="8 9" key="2">
    <citation type="submission" date="2018-03" db="EMBL/GenBank/DDBJ databases">
        <authorList>
            <person name="Keele B.F."/>
        </authorList>
    </citation>
    <scope>NUCLEOTIDE SEQUENCE [LARGE SCALE GENOMIC DNA]</scope>
    <source>
        <strain evidence="8 9">D13</strain>
    </source>
</reference>
<evidence type="ECO:0000256" key="5">
    <source>
        <dbReference type="SAM" id="SignalP"/>
    </source>
</evidence>
<feature type="domain" description="TonB-dependent receptor-like beta-barrel" evidence="6">
    <location>
        <begin position="251"/>
        <end position="716"/>
    </location>
</feature>
<evidence type="ECO:0000313" key="9">
    <source>
        <dbReference type="Proteomes" id="UP000241074"/>
    </source>
</evidence>
<dbReference type="AlphaFoldDB" id="A0A2P1PTI8"/>
<keyword evidence="2 4" id="KW-0472">Membrane</keyword>
<dbReference type="Pfam" id="PF00593">
    <property type="entry name" value="TonB_dep_Rec_b-barrel"/>
    <property type="match status" value="1"/>
</dbReference>
<reference evidence="8 9" key="1">
    <citation type="submission" date="2018-03" db="EMBL/GenBank/DDBJ databases">
        <title>Ahniella affigens gen. nov., sp. nov., a gammaproteobacterium isolated from sandy soil near a stream.</title>
        <authorList>
            <person name="Ko Y."/>
            <person name="Kim J.-H."/>
        </authorList>
    </citation>
    <scope>NUCLEOTIDE SEQUENCE [LARGE SCALE GENOMIC DNA]</scope>
    <source>
        <strain evidence="8 9">D13</strain>
    </source>
</reference>
<evidence type="ECO:0000259" key="7">
    <source>
        <dbReference type="Pfam" id="PF07715"/>
    </source>
</evidence>
<dbReference type="PANTHER" id="PTHR40980">
    <property type="entry name" value="PLUG DOMAIN-CONTAINING PROTEIN"/>
    <property type="match status" value="1"/>
</dbReference>
<dbReference type="PANTHER" id="PTHR40980:SF4">
    <property type="entry name" value="TONB-DEPENDENT RECEPTOR-LIKE BETA-BARREL DOMAIN-CONTAINING PROTEIN"/>
    <property type="match status" value="1"/>
</dbReference>
<evidence type="ECO:0000313" key="8">
    <source>
        <dbReference type="EMBL" id="AVP98159.1"/>
    </source>
</evidence>
<feature type="signal peptide" evidence="5">
    <location>
        <begin position="1"/>
        <end position="21"/>
    </location>
</feature>
<dbReference type="RefSeq" id="WP_106892079.1">
    <property type="nucleotide sequence ID" value="NZ_CP027860.1"/>
</dbReference>
<evidence type="ECO:0000256" key="3">
    <source>
        <dbReference type="ARBA" id="ARBA00023237"/>
    </source>
</evidence>
<feature type="domain" description="TonB-dependent receptor plug" evidence="7">
    <location>
        <begin position="66"/>
        <end position="159"/>
    </location>
</feature>
<keyword evidence="5" id="KW-0732">Signal</keyword>
<dbReference type="KEGG" id="xba:C7S18_13570"/>
<name>A0A2P1PTI8_9GAMM</name>
<evidence type="ECO:0000256" key="1">
    <source>
        <dbReference type="ARBA" id="ARBA00004442"/>
    </source>
</evidence>
<comment type="similarity">
    <text evidence="4">Belongs to the TonB-dependent receptor family.</text>
</comment>
<dbReference type="InterPro" id="IPR000531">
    <property type="entry name" value="Beta-barrel_TonB"/>
</dbReference>
<keyword evidence="4" id="KW-0798">TonB box</keyword>
<keyword evidence="8" id="KW-0675">Receptor</keyword>